<keyword evidence="3" id="KW-1185">Reference proteome</keyword>
<dbReference type="InterPro" id="IPR006016">
    <property type="entry name" value="UspA"/>
</dbReference>
<organism evidence="2 3">
    <name type="scientific">Rubus argutus</name>
    <name type="common">Southern blackberry</name>
    <dbReference type="NCBI Taxonomy" id="59490"/>
    <lineage>
        <taxon>Eukaryota</taxon>
        <taxon>Viridiplantae</taxon>
        <taxon>Streptophyta</taxon>
        <taxon>Embryophyta</taxon>
        <taxon>Tracheophyta</taxon>
        <taxon>Spermatophyta</taxon>
        <taxon>Magnoliopsida</taxon>
        <taxon>eudicotyledons</taxon>
        <taxon>Gunneridae</taxon>
        <taxon>Pentapetalae</taxon>
        <taxon>rosids</taxon>
        <taxon>fabids</taxon>
        <taxon>Rosales</taxon>
        <taxon>Rosaceae</taxon>
        <taxon>Rosoideae</taxon>
        <taxon>Rosoideae incertae sedis</taxon>
        <taxon>Rubus</taxon>
    </lineage>
</organism>
<name>A0AAW1XC34_RUBAR</name>
<gene>
    <name evidence="2" type="ORF">M0R45_020962</name>
</gene>
<dbReference type="Pfam" id="PF00582">
    <property type="entry name" value="Usp"/>
    <property type="match status" value="1"/>
</dbReference>
<dbReference type="PRINTS" id="PR01438">
    <property type="entry name" value="UNVRSLSTRESS"/>
</dbReference>
<dbReference type="Gene3D" id="3.40.50.620">
    <property type="entry name" value="HUPs"/>
    <property type="match status" value="1"/>
</dbReference>
<accession>A0AAW1XC34</accession>
<dbReference type="SUPFAM" id="SSF52402">
    <property type="entry name" value="Adenine nucleotide alpha hydrolases-like"/>
    <property type="match status" value="1"/>
</dbReference>
<evidence type="ECO:0000259" key="1">
    <source>
        <dbReference type="Pfam" id="PF00582"/>
    </source>
</evidence>
<sequence length="162" mass="17399">MAESAKPLMLVAVDDSEHSFYALDWTLDHFFAPGVTHPFKLTIVHARASPSSALGVPGVGSENFLNVLDSDIKKSASKTIEKAKEMCASKKVENVQVEVMEGDPRNVMCDAVDKHHASLLVLGSHGYGLVKRAVLGSVSDFCAHHARCSVMIVKKPSKAAAK</sequence>
<comment type="caution">
    <text evidence="2">The sequence shown here is derived from an EMBL/GenBank/DDBJ whole genome shotgun (WGS) entry which is preliminary data.</text>
</comment>
<dbReference type="AlphaFoldDB" id="A0AAW1XC34"/>
<proteinExistence type="predicted"/>
<dbReference type="Proteomes" id="UP001457282">
    <property type="component" value="Unassembled WGS sequence"/>
</dbReference>
<dbReference type="EMBL" id="JBEDUW010000004">
    <property type="protein sequence ID" value="KAK9933786.1"/>
    <property type="molecule type" value="Genomic_DNA"/>
</dbReference>
<protein>
    <recommendedName>
        <fullName evidence="1">UspA domain-containing protein</fullName>
    </recommendedName>
</protein>
<dbReference type="PANTHER" id="PTHR46553">
    <property type="entry name" value="ADENINE NUCLEOTIDE ALPHA HYDROLASES-LIKE SUPERFAMILY PROTEIN"/>
    <property type="match status" value="1"/>
</dbReference>
<evidence type="ECO:0000313" key="3">
    <source>
        <dbReference type="Proteomes" id="UP001457282"/>
    </source>
</evidence>
<reference evidence="2 3" key="1">
    <citation type="journal article" date="2023" name="G3 (Bethesda)">
        <title>A chromosome-length genome assembly and annotation of blackberry (Rubus argutus, cv. 'Hillquist').</title>
        <authorList>
            <person name="Bruna T."/>
            <person name="Aryal R."/>
            <person name="Dudchenko O."/>
            <person name="Sargent D.J."/>
            <person name="Mead D."/>
            <person name="Buti M."/>
            <person name="Cavallini A."/>
            <person name="Hytonen T."/>
            <person name="Andres J."/>
            <person name="Pham M."/>
            <person name="Weisz D."/>
            <person name="Mascagni F."/>
            <person name="Usai G."/>
            <person name="Natali L."/>
            <person name="Bassil N."/>
            <person name="Fernandez G.E."/>
            <person name="Lomsadze A."/>
            <person name="Armour M."/>
            <person name="Olukolu B."/>
            <person name="Poorten T."/>
            <person name="Britton C."/>
            <person name="Davik J."/>
            <person name="Ashrafi H."/>
            <person name="Aiden E.L."/>
            <person name="Borodovsky M."/>
            <person name="Worthington M."/>
        </authorList>
    </citation>
    <scope>NUCLEOTIDE SEQUENCE [LARGE SCALE GENOMIC DNA]</scope>
    <source>
        <strain evidence="2">PI 553951</strain>
    </source>
</reference>
<dbReference type="PANTHER" id="PTHR46553:SF3">
    <property type="entry name" value="ADENINE NUCLEOTIDE ALPHA HYDROLASES-LIKE SUPERFAMILY PROTEIN"/>
    <property type="match status" value="1"/>
</dbReference>
<dbReference type="InterPro" id="IPR014729">
    <property type="entry name" value="Rossmann-like_a/b/a_fold"/>
</dbReference>
<dbReference type="InterPro" id="IPR006015">
    <property type="entry name" value="Universal_stress_UspA"/>
</dbReference>
<evidence type="ECO:0000313" key="2">
    <source>
        <dbReference type="EMBL" id="KAK9933786.1"/>
    </source>
</evidence>
<feature type="domain" description="UspA" evidence="1">
    <location>
        <begin position="9"/>
        <end position="154"/>
    </location>
</feature>
<dbReference type="CDD" id="cd23659">
    <property type="entry name" value="USP_At3g01520-like"/>
    <property type="match status" value="1"/>
</dbReference>